<dbReference type="RefSeq" id="WP_053230995.1">
    <property type="nucleotide sequence ID" value="NZ_CP011125.1"/>
</dbReference>
<evidence type="ECO:0008006" key="4">
    <source>
        <dbReference type="Google" id="ProtNLM"/>
    </source>
</evidence>
<dbReference type="KEGG" id="samy:DB32_000696"/>
<dbReference type="InterPro" id="IPR011990">
    <property type="entry name" value="TPR-like_helical_dom_sf"/>
</dbReference>
<dbReference type="SUPFAM" id="SSF48452">
    <property type="entry name" value="TPR-like"/>
    <property type="match status" value="1"/>
</dbReference>
<keyword evidence="1" id="KW-1133">Transmembrane helix</keyword>
<dbReference type="EMBL" id="CP011125">
    <property type="protein sequence ID" value="AKF03547.1"/>
    <property type="molecule type" value="Genomic_DNA"/>
</dbReference>
<keyword evidence="1" id="KW-0812">Transmembrane</keyword>
<evidence type="ECO:0000313" key="2">
    <source>
        <dbReference type="EMBL" id="AKF03547.1"/>
    </source>
</evidence>
<keyword evidence="3" id="KW-1185">Reference proteome</keyword>
<keyword evidence="1" id="KW-0472">Membrane</keyword>
<proteinExistence type="predicted"/>
<reference evidence="2 3" key="1">
    <citation type="submission" date="2015-03" db="EMBL/GenBank/DDBJ databases">
        <title>Genome assembly of Sandaracinus amylolyticus DSM 53668.</title>
        <authorList>
            <person name="Sharma G."/>
            <person name="Subramanian S."/>
        </authorList>
    </citation>
    <scope>NUCLEOTIDE SEQUENCE [LARGE SCALE GENOMIC DNA]</scope>
    <source>
        <strain evidence="2 3">DSM 53668</strain>
    </source>
</reference>
<sequence length="238" mass="26204">MNDDEFDAMLSRAGRAMREEVGGESDQAARTRAKILASRRASTQRTMFAMAAAAVLALGLGVPTVWAWSTGRLDAWLGEDEPAPSTTEVAPPPVREVAPREVIEVAEPEPEIVAPIEPMPEPVVVEQRERAPEIEDDEDDDDGRMRGVDPAERRAYREAHALHFDARDPAGALTAWERYLDAYPSGRFALEARYNRALCLVRLGRDGEARDALVPFAAGEHGTYRQREAAELVEALGE</sequence>
<evidence type="ECO:0000313" key="3">
    <source>
        <dbReference type="Proteomes" id="UP000034883"/>
    </source>
</evidence>
<accession>A0A0F6YFF0</accession>
<dbReference type="STRING" id="927083.DB32_000696"/>
<feature type="transmembrane region" description="Helical" evidence="1">
    <location>
        <begin position="48"/>
        <end position="68"/>
    </location>
</feature>
<dbReference type="OrthoDB" id="5526438at2"/>
<dbReference type="Proteomes" id="UP000034883">
    <property type="component" value="Chromosome"/>
</dbReference>
<dbReference type="AlphaFoldDB" id="A0A0F6YFF0"/>
<evidence type="ECO:0000256" key="1">
    <source>
        <dbReference type="SAM" id="Phobius"/>
    </source>
</evidence>
<gene>
    <name evidence="2" type="ORF">DB32_000696</name>
</gene>
<name>A0A0F6YFF0_9BACT</name>
<dbReference type="Gene3D" id="1.25.40.10">
    <property type="entry name" value="Tetratricopeptide repeat domain"/>
    <property type="match status" value="1"/>
</dbReference>
<organism evidence="2 3">
    <name type="scientific">Sandaracinus amylolyticus</name>
    <dbReference type="NCBI Taxonomy" id="927083"/>
    <lineage>
        <taxon>Bacteria</taxon>
        <taxon>Pseudomonadati</taxon>
        <taxon>Myxococcota</taxon>
        <taxon>Polyangia</taxon>
        <taxon>Polyangiales</taxon>
        <taxon>Sandaracinaceae</taxon>
        <taxon>Sandaracinus</taxon>
    </lineage>
</organism>
<protein>
    <recommendedName>
        <fullName evidence="4">Outer membrane lipoprotein BamD-like domain-containing protein</fullName>
    </recommendedName>
</protein>